<evidence type="ECO:0008006" key="4">
    <source>
        <dbReference type="Google" id="ProtNLM"/>
    </source>
</evidence>
<name>A0ABT3GCJ8_9BACT</name>
<evidence type="ECO:0000313" key="2">
    <source>
        <dbReference type="EMBL" id="MCW1921341.1"/>
    </source>
</evidence>
<evidence type="ECO:0000313" key="3">
    <source>
        <dbReference type="Proteomes" id="UP001320876"/>
    </source>
</evidence>
<gene>
    <name evidence="2" type="ORF">OKA05_02180</name>
</gene>
<protein>
    <recommendedName>
        <fullName evidence="4">CopG family transcriptional regulator</fullName>
    </recommendedName>
</protein>
<feature type="compositionally biased region" description="Acidic residues" evidence="1">
    <location>
        <begin position="1"/>
        <end position="12"/>
    </location>
</feature>
<dbReference type="RefSeq" id="WP_264485450.1">
    <property type="nucleotide sequence ID" value="NZ_JAPDDT010000001.1"/>
</dbReference>
<comment type="caution">
    <text evidence="2">The sequence shown here is derived from an EMBL/GenBank/DDBJ whole genome shotgun (WGS) entry which is preliminary data.</text>
</comment>
<proteinExistence type="predicted"/>
<reference evidence="2 3" key="1">
    <citation type="submission" date="2022-10" db="EMBL/GenBank/DDBJ databases">
        <title>Luteolibacter arcticus strain CCTCC AB 2014275, whole genome shotgun sequencing project.</title>
        <authorList>
            <person name="Zhao G."/>
            <person name="Shen L."/>
        </authorList>
    </citation>
    <scope>NUCLEOTIDE SEQUENCE [LARGE SCALE GENOMIC DNA]</scope>
    <source>
        <strain evidence="2 3">CCTCC AB 2014275</strain>
    </source>
</reference>
<evidence type="ECO:0000256" key="1">
    <source>
        <dbReference type="SAM" id="MobiDB-lite"/>
    </source>
</evidence>
<accession>A0ABT3GCJ8</accession>
<dbReference type="EMBL" id="JAPDDT010000001">
    <property type="protein sequence ID" value="MCW1921341.1"/>
    <property type="molecule type" value="Genomic_DNA"/>
</dbReference>
<feature type="region of interest" description="Disordered" evidence="1">
    <location>
        <begin position="1"/>
        <end position="20"/>
    </location>
</feature>
<dbReference type="Proteomes" id="UP001320876">
    <property type="component" value="Unassembled WGS sequence"/>
</dbReference>
<keyword evidence="3" id="KW-1185">Reference proteome</keyword>
<sequence length="41" mass="4668">MASPIEDDEDLAEAYRRSEEMDLDPGACLTHEEFLEALARK</sequence>
<organism evidence="2 3">
    <name type="scientific">Luteolibacter arcticus</name>
    <dbReference type="NCBI Taxonomy" id="1581411"/>
    <lineage>
        <taxon>Bacteria</taxon>
        <taxon>Pseudomonadati</taxon>
        <taxon>Verrucomicrobiota</taxon>
        <taxon>Verrucomicrobiia</taxon>
        <taxon>Verrucomicrobiales</taxon>
        <taxon>Verrucomicrobiaceae</taxon>
        <taxon>Luteolibacter</taxon>
    </lineage>
</organism>